<sequence length="762" mass="87698">MDEDRGKKYPYEFLTQATSPRGRHDSDSTNPSSKPLRSPSELDESSVITEDLDEILVDSEKSSQFEKGEAWDNFAKGDISETRIEVSFDSTPDLEKQSIDACTFSPDGKYLATYSAEQGRIMIWETDQLMKGGGAAFWYSKTGSTDLEKRPYWQKRASFAPAFSMKREMTDVDFALANDAKFVALGAIKLPQDEHDPEPFELLVPPPMKKGKIFTYVVNTLRDKPILREDLIKLKGSIKFTQDDESFIVCDVEYDYLNVNNYKGNFIYVYSTNHWRVKHKLIIDVFSASLRVLPHPWIQAKIVRNSFLQDYFVIVEQWDVASLWSLSTGQLAIRFKCVPKDSFLDSDASPTLFALSHNKKMLATWTSKGIMTIFLCEGGLVFSSSINDTSEQAIYDASSIKRNLLWLEGDEHVVTINADNADNHHLLQIWDIYTCRPVIRNSNLGSSFVFEPNGRDFYVSNTEPVPTIHRITTPLSQRRVPIEGLQLQPIGKHYYFERGFTKIYSYNKKLLYEAEPGREHEYFLRNDHPIVNIHIEPWLAFTPIKSGFCLDKKRERVVYIGHYTVQIWIFKAGAEPELQYIWCKPVKDKGRKGVRSRTIFATIEEASLGRTQDGKHVLKLQCDVEENDKRSFSNIQNTTNYPLIDKIQEYKERPRNLTAIDRDSIFQFDMVLPEENETATFDIIASAAESLGYLSFVERKYWIQISSGKIHEYFGKLLDKCQTIITNAMHNNSYVFNQIIESQSPLDILIKTDCQYADNMIK</sequence>
<reference evidence="1" key="1">
    <citation type="submission" date="2021-06" db="EMBL/GenBank/DDBJ databases">
        <authorList>
            <person name="Kallberg Y."/>
            <person name="Tangrot J."/>
            <person name="Rosling A."/>
        </authorList>
    </citation>
    <scope>NUCLEOTIDE SEQUENCE</scope>
    <source>
        <strain evidence="1">CL356</strain>
    </source>
</reference>
<gene>
    <name evidence="1" type="ORF">ACOLOM_LOCUS6972</name>
</gene>
<evidence type="ECO:0000313" key="1">
    <source>
        <dbReference type="EMBL" id="CAG8609728.1"/>
    </source>
</evidence>
<keyword evidence="2" id="KW-1185">Reference proteome</keyword>
<feature type="non-terminal residue" evidence="1">
    <location>
        <position position="762"/>
    </location>
</feature>
<dbReference type="Proteomes" id="UP000789525">
    <property type="component" value="Unassembled WGS sequence"/>
</dbReference>
<protein>
    <submittedName>
        <fullName evidence="1">14862_t:CDS:1</fullName>
    </submittedName>
</protein>
<accession>A0ACA9MT69</accession>
<dbReference type="EMBL" id="CAJVPT010015151">
    <property type="protein sequence ID" value="CAG8609728.1"/>
    <property type="molecule type" value="Genomic_DNA"/>
</dbReference>
<evidence type="ECO:0000313" key="2">
    <source>
        <dbReference type="Proteomes" id="UP000789525"/>
    </source>
</evidence>
<comment type="caution">
    <text evidence="1">The sequence shown here is derived from an EMBL/GenBank/DDBJ whole genome shotgun (WGS) entry which is preliminary data.</text>
</comment>
<organism evidence="1 2">
    <name type="scientific">Acaulospora colombiana</name>
    <dbReference type="NCBI Taxonomy" id="27376"/>
    <lineage>
        <taxon>Eukaryota</taxon>
        <taxon>Fungi</taxon>
        <taxon>Fungi incertae sedis</taxon>
        <taxon>Mucoromycota</taxon>
        <taxon>Glomeromycotina</taxon>
        <taxon>Glomeromycetes</taxon>
        <taxon>Diversisporales</taxon>
        <taxon>Acaulosporaceae</taxon>
        <taxon>Acaulospora</taxon>
    </lineage>
</organism>
<proteinExistence type="predicted"/>
<name>A0ACA9MT69_9GLOM</name>